<keyword evidence="2" id="KW-1185">Reference proteome</keyword>
<organism evidence="1 2">
    <name type="scientific">Ditylenchus destructor</name>
    <dbReference type="NCBI Taxonomy" id="166010"/>
    <lineage>
        <taxon>Eukaryota</taxon>
        <taxon>Metazoa</taxon>
        <taxon>Ecdysozoa</taxon>
        <taxon>Nematoda</taxon>
        <taxon>Chromadorea</taxon>
        <taxon>Rhabditida</taxon>
        <taxon>Tylenchina</taxon>
        <taxon>Tylenchomorpha</taxon>
        <taxon>Sphaerularioidea</taxon>
        <taxon>Anguinidae</taxon>
        <taxon>Anguininae</taxon>
        <taxon>Ditylenchus</taxon>
    </lineage>
</organism>
<name>A0AAD4QTM7_9BILA</name>
<dbReference type="EMBL" id="JAKKPZ010000165">
    <property type="protein sequence ID" value="KAI1699836.1"/>
    <property type="molecule type" value="Genomic_DNA"/>
</dbReference>
<dbReference type="Proteomes" id="UP001201812">
    <property type="component" value="Unassembled WGS sequence"/>
</dbReference>
<sequence>MRCRTPCDAERLHKALKTFNKALKNSVKQLTKIGSGKKQTSQRTNEYLECRWLVDEEETRCYDTDNFMQGLTYYSLERGLL</sequence>
<evidence type="ECO:0000313" key="2">
    <source>
        <dbReference type="Proteomes" id="UP001201812"/>
    </source>
</evidence>
<reference evidence="1" key="1">
    <citation type="submission" date="2022-01" db="EMBL/GenBank/DDBJ databases">
        <title>Genome Sequence Resource for Two Populations of Ditylenchus destructor, the Migratory Endoparasitic Phytonematode.</title>
        <authorList>
            <person name="Zhang H."/>
            <person name="Lin R."/>
            <person name="Xie B."/>
        </authorList>
    </citation>
    <scope>NUCLEOTIDE SEQUENCE</scope>
    <source>
        <strain evidence="1">BazhouSP</strain>
    </source>
</reference>
<comment type="caution">
    <text evidence="1">The sequence shown here is derived from an EMBL/GenBank/DDBJ whole genome shotgun (WGS) entry which is preliminary data.</text>
</comment>
<dbReference type="AlphaFoldDB" id="A0AAD4QTM7"/>
<accession>A0AAD4QTM7</accession>
<evidence type="ECO:0000313" key="1">
    <source>
        <dbReference type="EMBL" id="KAI1699836.1"/>
    </source>
</evidence>
<protein>
    <submittedName>
        <fullName evidence="1">Uncharacterized protein</fullName>
    </submittedName>
</protein>
<gene>
    <name evidence="1" type="ORF">DdX_17067</name>
</gene>
<proteinExistence type="predicted"/>